<gene>
    <name evidence="1" type="ORF">PDM29_06875</name>
</gene>
<evidence type="ECO:0000313" key="2">
    <source>
        <dbReference type="Proteomes" id="UP001302072"/>
    </source>
</evidence>
<keyword evidence="2" id="KW-1185">Reference proteome</keyword>
<dbReference type="RefSeq" id="WP_311193121.1">
    <property type="nucleotide sequence ID" value="NZ_CP115541.1"/>
</dbReference>
<evidence type="ECO:0000313" key="1">
    <source>
        <dbReference type="EMBL" id="WNH54001.1"/>
    </source>
</evidence>
<reference evidence="1 2" key="1">
    <citation type="submission" date="2022-12" db="EMBL/GenBank/DDBJ databases">
        <title>Two new species, Stenotrophomonas aracearum and Stenotrophomonas oahuensis, isolated from Anthurium (Araceae family) in Hawaii.</title>
        <authorList>
            <person name="Chunag S.C."/>
            <person name="Dobhal S."/>
            <person name="Alvarez A."/>
            <person name="Arif M."/>
        </authorList>
    </citation>
    <scope>NUCLEOTIDE SEQUENCE [LARGE SCALE GENOMIC DNA]</scope>
    <source>
        <strain evidence="1 2">A5586</strain>
    </source>
</reference>
<dbReference type="Proteomes" id="UP001302072">
    <property type="component" value="Chromosome"/>
</dbReference>
<dbReference type="EMBL" id="CP115541">
    <property type="protein sequence ID" value="WNH54001.1"/>
    <property type="molecule type" value="Genomic_DNA"/>
</dbReference>
<protein>
    <submittedName>
        <fullName evidence="1">Uncharacterized protein</fullName>
    </submittedName>
</protein>
<sequence>MSARVGRPDRPASCPARVVSGALDQISNSADAVVPRPTTPLLDAAWSGVITGWLTHAATAMRDAPGLPRVGVPTLYLWRAYKAAAWHVLPSTLTLLLESEHLCRLFGLDAPLPDTVCAPLLDAVRGEMARAAAAGSPLQQDGEALMRFLEGCMQQPAREVLANPLLRPLFDALHEVALRKPALTHVGNVADPAATSVTEGRRVAH</sequence>
<organism evidence="1 2">
    <name type="scientific">Stenotrophomonas oahuensis</name>
    <dbReference type="NCBI Taxonomy" id="3003271"/>
    <lineage>
        <taxon>Bacteria</taxon>
        <taxon>Pseudomonadati</taxon>
        <taxon>Pseudomonadota</taxon>
        <taxon>Gammaproteobacteria</taxon>
        <taxon>Lysobacterales</taxon>
        <taxon>Lysobacteraceae</taxon>
        <taxon>Stenotrophomonas</taxon>
    </lineage>
</organism>
<accession>A0ABY9YTU7</accession>
<proteinExistence type="predicted"/>
<name>A0ABY9YTU7_9GAMM</name>